<dbReference type="InterPro" id="IPR001206">
    <property type="entry name" value="Diacylglycerol_kinase_cat_dom"/>
</dbReference>
<dbReference type="Proteomes" id="UP000319908">
    <property type="component" value="Unassembled WGS sequence"/>
</dbReference>
<dbReference type="PANTHER" id="PTHR12358:SF106">
    <property type="entry name" value="LIPID KINASE YEGS"/>
    <property type="match status" value="1"/>
</dbReference>
<dbReference type="InterPro" id="IPR016064">
    <property type="entry name" value="NAD/diacylglycerol_kinase_sf"/>
</dbReference>
<dbReference type="Pfam" id="PF19279">
    <property type="entry name" value="YegS_C"/>
    <property type="match status" value="1"/>
</dbReference>
<reference evidence="6 7" key="1">
    <citation type="journal article" date="2020" name="Antonie Van Leeuwenhoek">
        <title>Rhodopirellula heiligendammensis sp. nov., Rhodopirellula pilleata sp. nov., and Rhodopirellula solitaria sp. nov. isolated from natural or artificial marine surfaces in Northern Germany and California, USA, and emended description of the genus Rhodopirellula.</title>
        <authorList>
            <person name="Kallscheuer N."/>
            <person name="Wiegand S."/>
            <person name="Jogler M."/>
            <person name="Boedeker C."/>
            <person name="Peeters S.H."/>
            <person name="Rast P."/>
            <person name="Heuer A."/>
            <person name="Jetten M.S.M."/>
            <person name="Rohde M."/>
            <person name="Jogler C."/>
        </authorList>
    </citation>
    <scope>NUCLEOTIDE SEQUENCE [LARGE SCALE GENOMIC DNA]</scope>
    <source>
        <strain evidence="6 7">Poly21</strain>
    </source>
</reference>
<dbReference type="PANTHER" id="PTHR12358">
    <property type="entry name" value="SPHINGOSINE KINASE"/>
    <property type="match status" value="1"/>
</dbReference>
<keyword evidence="3 6" id="KW-0418">Kinase</keyword>
<keyword evidence="7" id="KW-1185">Reference proteome</keyword>
<dbReference type="InterPro" id="IPR017438">
    <property type="entry name" value="ATP-NAD_kinase_N"/>
</dbReference>
<dbReference type="PROSITE" id="PS50146">
    <property type="entry name" value="DAGK"/>
    <property type="match status" value="1"/>
</dbReference>
<dbReference type="OrthoDB" id="9815110at2"/>
<evidence type="ECO:0000256" key="4">
    <source>
        <dbReference type="ARBA" id="ARBA00022840"/>
    </source>
</evidence>
<gene>
    <name evidence="6" type="primary">dagK_2</name>
    <name evidence="6" type="ORF">Poly21_37130</name>
</gene>
<dbReference type="InterPro" id="IPR050187">
    <property type="entry name" value="Lipid_Phosphate_FormReg"/>
</dbReference>
<dbReference type="SUPFAM" id="SSF111331">
    <property type="entry name" value="NAD kinase/diacylglycerol kinase-like"/>
    <property type="match status" value="1"/>
</dbReference>
<keyword evidence="2" id="KW-0547">Nucleotide-binding</keyword>
<name>A0A5C6BXA7_9BACT</name>
<keyword evidence="4" id="KW-0067">ATP-binding</keyword>
<protein>
    <submittedName>
        <fullName evidence="6">Diacylglycerol kinase</fullName>
        <ecNumber evidence="6">2.7.1.107</ecNumber>
    </submittedName>
</protein>
<dbReference type="Pfam" id="PF00781">
    <property type="entry name" value="DAGK_cat"/>
    <property type="match status" value="1"/>
</dbReference>
<dbReference type="Gene3D" id="3.40.50.10330">
    <property type="entry name" value="Probable inorganic polyphosphate/atp-NAD kinase, domain 1"/>
    <property type="match status" value="1"/>
</dbReference>
<dbReference type="GO" id="GO:0005886">
    <property type="term" value="C:plasma membrane"/>
    <property type="evidence" value="ECO:0007669"/>
    <property type="project" value="TreeGrafter"/>
</dbReference>
<keyword evidence="1 6" id="KW-0808">Transferase</keyword>
<dbReference type="GO" id="GO:0005524">
    <property type="term" value="F:ATP binding"/>
    <property type="evidence" value="ECO:0007669"/>
    <property type="project" value="UniProtKB-KW"/>
</dbReference>
<evidence type="ECO:0000256" key="1">
    <source>
        <dbReference type="ARBA" id="ARBA00022679"/>
    </source>
</evidence>
<comment type="caution">
    <text evidence="6">The sequence shown here is derived from an EMBL/GenBank/DDBJ whole genome shotgun (WGS) entry which is preliminary data.</text>
</comment>
<sequence>MTLPHPPRTTSAEVDNRIDEVWICASPKAGRGQGRQEIDLLVKRLRGDAIDVHVTHSMGALRDRIADHSRSTRRFAVVAAGGDGTLALVAQNLPREIPIVPLPMGTENLLARHFGYTCSAEAVGNSIQRNKPLVIDAGLANGRLFLVMVTAGMDAEVVRGMHLTRRGHITRWSYARPILRALSKYGYPTITSRETAGEGETYTRSACWMMAFNLPCYGGGLNIEPGANGTDGMLDRISLHKGLLWNGLHYLTRIKLGWHLRHRDVDRRRFRTAIWSSPLRVPYQLDGDYAGRLPVEIEVLPGRVTLLAPPIVN</sequence>
<evidence type="ECO:0000256" key="3">
    <source>
        <dbReference type="ARBA" id="ARBA00022777"/>
    </source>
</evidence>
<evidence type="ECO:0000313" key="7">
    <source>
        <dbReference type="Proteomes" id="UP000319908"/>
    </source>
</evidence>
<evidence type="ECO:0000256" key="2">
    <source>
        <dbReference type="ARBA" id="ARBA00022741"/>
    </source>
</evidence>
<feature type="domain" description="DAGKc" evidence="5">
    <location>
        <begin position="16"/>
        <end position="144"/>
    </location>
</feature>
<proteinExistence type="predicted"/>
<dbReference type="GO" id="GO:0004143">
    <property type="term" value="F:ATP-dependent diacylglycerol kinase activity"/>
    <property type="evidence" value="ECO:0007669"/>
    <property type="project" value="UniProtKB-EC"/>
</dbReference>
<dbReference type="InterPro" id="IPR045540">
    <property type="entry name" value="YegS/DAGK_C"/>
</dbReference>
<dbReference type="EMBL" id="SJPU01000002">
    <property type="protein sequence ID" value="TWU16508.1"/>
    <property type="molecule type" value="Genomic_DNA"/>
</dbReference>
<organism evidence="6 7">
    <name type="scientific">Allorhodopirellula heiligendammensis</name>
    <dbReference type="NCBI Taxonomy" id="2714739"/>
    <lineage>
        <taxon>Bacteria</taxon>
        <taxon>Pseudomonadati</taxon>
        <taxon>Planctomycetota</taxon>
        <taxon>Planctomycetia</taxon>
        <taxon>Pirellulales</taxon>
        <taxon>Pirellulaceae</taxon>
        <taxon>Allorhodopirellula</taxon>
    </lineage>
</organism>
<evidence type="ECO:0000313" key="6">
    <source>
        <dbReference type="EMBL" id="TWU16508.1"/>
    </source>
</evidence>
<accession>A0A5C6BXA7</accession>
<dbReference type="AlphaFoldDB" id="A0A5C6BXA7"/>
<dbReference type="Gene3D" id="2.60.200.40">
    <property type="match status" value="1"/>
</dbReference>
<evidence type="ECO:0000259" key="5">
    <source>
        <dbReference type="PROSITE" id="PS50146"/>
    </source>
</evidence>
<dbReference type="EC" id="2.7.1.107" evidence="6"/>
<dbReference type="RefSeq" id="WP_146408140.1">
    <property type="nucleotide sequence ID" value="NZ_SJPU01000002.1"/>
</dbReference>